<evidence type="ECO:0000256" key="1">
    <source>
        <dbReference type="SAM" id="Phobius"/>
    </source>
</evidence>
<evidence type="ECO:0000313" key="2">
    <source>
        <dbReference type="EMBL" id="EPF81519.1"/>
    </source>
</evidence>
<keyword evidence="1" id="KW-1133">Transmembrane helix</keyword>
<protein>
    <submittedName>
        <fullName evidence="2">Uncharacterized protein</fullName>
    </submittedName>
</protein>
<proteinExistence type="predicted"/>
<keyword evidence="1" id="KW-0472">Membrane</keyword>
<organism evidence="2 3">
    <name type="scientific">Acinetobacter gyllenbergii CIP 110306 = MTCC 11365</name>
    <dbReference type="NCBI Taxonomy" id="1217657"/>
    <lineage>
        <taxon>Bacteria</taxon>
        <taxon>Pseudomonadati</taxon>
        <taxon>Pseudomonadota</taxon>
        <taxon>Gammaproteobacteria</taxon>
        <taxon>Moraxellales</taxon>
        <taxon>Moraxellaceae</taxon>
        <taxon>Acinetobacter</taxon>
    </lineage>
</organism>
<name>A0A829HI69_9GAMM</name>
<feature type="transmembrane region" description="Helical" evidence="1">
    <location>
        <begin position="59"/>
        <end position="76"/>
    </location>
</feature>
<accession>A0A829HI69</accession>
<dbReference type="RefSeq" id="WP_016542963.1">
    <property type="nucleotide sequence ID" value="NZ_ASQH01000024.1"/>
</dbReference>
<keyword evidence="3" id="KW-1185">Reference proteome</keyword>
<feature type="transmembrane region" description="Helical" evidence="1">
    <location>
        <begin position="112"/>
        <end position="133"/>
    </location>
</feature>
<gene>
    <name evidence="2" type="ORF">F957_02060</name>
</gene>
<keyword evidence="1" id="KW-0812">Transmembrane</keyword>
<dbReference type="Proteomes" id="UP000014523">
    <property type="component" value="Unassembled WGS sequence"/>
</dbReference>
<reference evidence="2 3" key="1">
    <citation type="submission" date="2013-06" db="EMBL/GenBank/DDBJ databases">
        <title>The Genome Sequence of Acinetobacter gyllenbergii CIP 110306.</title>
        <authorList>
            <consortium name="The Broad Institute Genome Sequencing Platform"/>
            <consortium name="The Broad Institute Genome Sequencing Center for Infectious Disease"/>
            <person name="Cerqueira G."/>
            <person name="Feldgarden M."/>
            <person name="Courvalin P."/>
            <person name="Perichon B."/>
            <person name="Grillot-Courvalin C."/>
            <person name="Clermont D."/>
            <person name="Rocha E."/>
            <person name="Yoon E.-J."/>
            <person name="Nemec A."/>
            <person name="Young S.K."/>
            <person name="Zeng Q."/>
            <person name="Gargeya S."/>
            <person name="Fitzgerald M."/>
            <person name="Abouelleil A."/>
            <person name="Alvarado L."/>
            <person name="Berlin A.M."/>
            <person name="Chapman S.B."/>
            <person name="Dewar J."/>
            <person name="Goldberg J."/>
            <person name="Griggs A."/>
            <person name="Gujja S."/>
            <person name="Hansen M."/>
            <person name="Howarth C."/>
            <person name="Imamovic A."/>
            <person name="Larimer J."/>
            <person name="McCowan C."/>
            <person name="Murphy C."/>
            <person name="Pearson M."/>
            <person name="Priest M."/>
            <person name="Roberts A."/>
            <person name="Saif S."/>
            <person name="Shea T."/>
            <person name="Sykes S."/>
            <person name="Wortman J."/>
            <person name="Nusbaum C."/>
            <person name="Birren B."/>
        </authorList>
    </citation>
    <scope>NUCLEOTIDE SEQUENCE [LARGE SCALE GENOMIC DNA]</scope>
    <source>
        <strain evidence="2 3">CIP 110306</strain>
    </source>
</reference>
<evidence type="ECO:0000313" key="3">
    <source>
        <dbReference type="Proteomes" id="UP000014523"/>
    </source>
</evidence>
<dbReference type="AlphaFoldDB" id="A0A829HI69"/>
<comment type="caution">
    <text evidence="2">The sequence shown here is derived from an EMBL/GenBank/DDBJ whole genome shotgun (WGS) entry which is preliminary data.</text>
</comment>
<dbReference type="EMBL" id="ATGG01000015">
    <property type="protein sequence ID" value="EPF81519.1"/>
    <property type="molecule type" value="Genomic_DNA"/>
</dbReference>
<sequence>MRALLILSGIVFAILLYASVKFGFDLKTALFTFVSLIIFAAGAYFLYPSFAGAVFPKPLFYIVAGVLFSFCFYPILEFYSLKPDGYDWLDWAGINDKHFRLGFVEQAWYGKWYGKLGFSVLCALIALIVQQLFDNDD</sequence>
<feature type="transmembrane region" description="Helical" evidence="1">
    <location>
        <begin position="28"/>
        <end position="47"/>
    </location>
</feature>